<name>A0A6A5TIJ6_9PLEO</name>
<dbReference type="PROSITE" id="PS51257">
    <property type="entry name" value="PROKAR_LIPOPROTEIN"/>
    <property type="match status" value="1"/>
</dbReference>
<accession>A0A6A5TIJ6</accession>
<dbReference type="OrthoDB" id="5233271at2759"/>
<proteinExistence type="predicted"/>
<dbReference type="EMBL" id="ML977013">
    <property type="protein sequence ID" value="KAF1951994.1"/>
    <property type="molecule type" value="Genomic_DNA"/>
</dbReference>
<evidence type="ECO:0000313" key="2">
    <source>
        <dbReference type="Proteomes" id="UP000800035"/>
    </source>
</evidence>
<reference evidence="1" key="1">
    <citation type="journal article" date="2020" name="Stud. Mycol.">
        <title>101 Dothideomycetes genomes: a test case for predicting lifestyles and emergence of pathogens.</title>
        <authorList>
            <person name="Haridas S."/>
            <person name="Albert R."/>
            <person name="Binder M."/>
            <person name="Bloem J."/>
            <person name="Labutti K."/>
            <person name="Salamov A."/>
            <person name="Andreopoulos B."/>
            <person name="Baker S."/>
            <person name="Barry K."/>
            <person name="Bills G."/>
            <person name="Bluhm B."/>
            <person name="Cannon C."/>
            <person name="Castanera R."/>
            <person name="Culley D."/>
            <person name="Daum C."/>
            <person name="Ezra D."/>
            <person name="Gonzalez J."/>
            <person name="Henrissat B."/>
            <person name="Kuo A."/>
            <person name="Liang C."/>
            <person name="Lipzen A."/>
            <person name="Lutzoni F."/>
            <person name="Magnuson J."/>
            <person name="Mondo S."/>
            <person name="Nolan M."/>
            <person name="Ohm R."/>
            <person name="Pangilinan J."/>
            <person name="Park H.-J."/>
            <person name="Ramirez L."/>
            <person name="Alfaro M."/>
            <person name="Sun H."/>
            <person name="Tritt A."/>
            <person name="Yoshinaga Y."/>
            <person name="Zwiers L.-H."/>
            <person name="Turgeon B."/>
            <person name="Goodwin S."/>
            <person name="Spatafora J."/>
            <person name="Crous P."/>
            <person name="Grigoriev I."/>
        </authorList>
    </citation>
    <scope>NUCLEOTIDE SEQUENCE</scope>
    <source>
        <strain evidence="1">CBS 675.92</strain>
    </source>
</reference>
<organism evidence="1 2">
    <name type="scientific">Byssothecium circinans</name>
    <dbReference type="NCBI Taxonomy" id="147558"/>
    <lineage>
        <taxon>Eukaryota</taxon>
        <taxon>Fungi</taxon>
        <taxon>Dikarya</taxon>
        <taxon>Ascomycota</taxon>
        <taxon>Pezizomycotina</taxon>
        <taxon>Dothideomycetes</taxon>
        <taxon>Pleosporomycetidae</taxon>
        <taxon>Pleosporales</taxon>
        <taxon>Massarineae</taxon>
        <taxon>Massarinaceae</taxon>
        <taxon>Byssothecium</taxon>
    </lineage>
</organism>
<gene>
    <name evidence="1" type="ORF">CC80DRAFT_495630</name>
</gene>
<evidence type="ECO:0000313" key="1">
    <source>
        <dbReference type="EMBL" id="KAF1951994.1"/>
    </source>
</evidence>
<sequence length="184" mass="20710">MKERHTRDLFVTVCGTSGGCESWAQVELERVFRREFDIAKDADIREQSRVYDPVPGAQRSKVADFLLPQTDLLKGMVIELKCENKNSKGGAFETPVQKDMDKRYEVNPKYKDHTFVAVAMAFTDKAQKALIHLGMKPIDRATQTVKGKGKMTAYKKNIPSSEEVTATMDDLSQTFAKLFITPGN</sequence>
<dbReference type="Proteomes" id="UP000800035">
    <property type="component" value="Unassembled WGS sequence"/>
</dbReference>
<dbReference type="AlphaFoldDB" id="A0A6A5TIJ6"/>
<protein>
    <submittedName>
        <fullName evidence="1">Uncharacterized protein</fullName>
    </submittedName>
</protein>
<keyword evidence="2" id="KW-1185">Reference proteome</keyword>